<feature type="region of interest" description="Disordered" evidence="4">
    <location>
        <begin position="92"/>
        <end position="117"/>
    </location>
</feature>
<dbReference type="CDD" id="cd00090">
    <property type="entry name" value="HTH_ARSR"/>
    <property type="match status" value="1"/>
</dbReference>
<dbReference type="InterPro" id="IPR036390">
    <property type="entry name" value="WH_DNA-bd_sf"/>
</dbReference>
<dbReference type="InterPro" id="IPR036388">
    <property type="entry name" value="WH-like_DNA-bd_sf"/>
</dbReference>
<dbReference type="EMBL" id="NRRY01000029">
    <property type="protein sequence ID" value="MBK1619975.1"/>
    <property type="molecule type" value="Genomic_DNA"/>
</dbReference>
<dbReference type="InterPro" id="IPR001845">
    <property type="entry name" value="HTH_ArsR_DNA-bd_dom"/>
</dbReference>
<dbReference type="GO" id="GO:0003677">
    <property type="term" value="F:DNA binding"/>
    <property type="evidence" value="ECO:0007669"/>
    <property type="project" value="UniProtKB-KW"/>
</dbReference>
<keyword evidence="3" id="KW-0804">Transcription</keyword>
<dbReference type="Gene3D" id="1.10.10.10">
    <property type="entry name" value="Winged helix-like DNA-binding domain superfamily/Winged helix DNA-binding domain"/>
    <property type="match status" value="1"/>
</dbReference>
<dbReference type="Proteomes" id="UP001138768">
    <property type="component" value="Unassembled WGS sequence"/>
</dbReference>
<comment type="caution">
    <text evidence="6">The sequence shown here is derived from an EMBL/GenBank/DDBJ whole genome shotgun (WGS) entry which is preliminary data.</text>
</comment>
<gene>
    <name evidence="6" type="ORF">CKO42_16315</name>
</gene>
<dbReference type="PANTHER" id="PTHR43132:SF2">
    <property type="entry name" value="ARSENICAL RESISTANCE OPERON REPRESSOR ARSR-RELATED"/>
    <property type="match status" value="1"/>
</dbReference>
<dbReference type="SUPFAM" id="SSF46785">
    <property type="entry name" value="Winged helix' DNA-binding domain"/>
    <property type="match status" value="1"/>
</dbReference>
<proteinExistence type="predicted"/>
<evidence type="ECO:0000313" key="6">
    <source>
        <dbReference type="EMBL" id="MBK1619975.1"/>
    </source>
</evidence>
<evidence type="ECO:0000313" key="7">
    <source>
        <dbReference type="Proteomes" id="UP001138768"/>
    </source>
</evidence>
<dbReference type="Pfam" id="PF01022">
    <property type="entry name" value="HTH_5"/>
    <property type="match status" value="1"/>
</dbReference>
<dbReference type="PRINTS" id="PR00778">
    <property type="entry name" value="HTHARSR"/>
</dbReference>
<protein>
    <submittedName>
        <fullName evidence="6">Transcriptional regulator</fullName>
    </submittedName>
</protein>
<dbReference type="RefSeq" id="WP_200246314.1">
    <property type="nucleotide sequence ID" value="NZ_JAXUFI010000070.1"/>
</dbReference>
<dbReference type="InterPro" id="IPR051011">
    <property type="entry name" value="Metal_resp_trans_reg"/>
</dbReference>
<accession>A0A9X0WAF5</accession>
<keyword evidence="2" id="KW-0238">DNA-binding</keyword>
<dbReference type="GO" id="GO:0003700">
    <property type="term" value="F:DNA-binding transcription factor activity"/>
    <property type="evidence" value="ECO:0007669"/>
    <property type="project" value="InterPro"/>
</dbReference>
<organism evidence="6 7">
    <name type="scientific">Lamprobacter modestohalophilus</name>
    <dbReference type="NCBI Taxonomy" id="1064514"/>
    <lineage>
        <taxon>Bacteria</taxon>
        <taxon>Pseudomonadati</taxon>
        <taxon>Pseudomonadota</taxon>
        <taxon>Gammaproteobacteria</taxon>
        <taxon>Chromatiales</taxon>
        <taxon>Chromatiaceae</taxon>
        <taxon>Lamprobacter</taxon>
    </lineage>
</organism>
<keyword evidence="1" id="KW-0805">Transcription regulation</keyword>
<evidence type="ECO:0000256" key="1">
    <source>
        <dbReference type="ARBA" id="ARBA00023015"/>
    </source>
</evidence>
<dbReference type="AlphaFoldDB" id="A0A9X0WAF5"/>
<sequence length="117" mass="13143">MSIDPSAFYGALAHPTRLRTLMLLGRYSELCVCELTYAIGVSQPHISRHLAQLREQGLVTDRRASTWIYYRINPALPDWAKTVLHETQTGLQSSQPFIDDTTALSTMPNRPDAPRCA</sequence>
<evidence type="ECO:0000256" key="4">
    <source>
        <dbReference type="SAM" id="MobiDB-lite"/>
    </source>
</evidence>
<evidence type="ECO:0000256" key="2">
    <source>
        <dbReference type="ARBA" id="ARBA00023125"/>
    </source>
</evidence>
<evidence type="ECO:0000259" key="5">
    <source>
        <dbReference type="PROSITE" id="PS50987"/>
    </source>
</evidence>
<dbReference type="NCBIfam" id="NF033788">
    <property type="entry name" value="HTH_metalloreg"/>
    <property type="match status" value="1"/>
</dbReference>
<dbReference type="PROSITE" id="PS50987">
    <property type="entry name" value="HTH_ARSR_2"/>
    <property type="match status" value="1"/>
</dbReference>
<feature type="compositionally biased region" description="Polar residues" evidence="4">
    <location>
        <begin position="92"/>
        <end position="108"/>
    </location>
</feature>
<dbReference type="PANTHER" id="PTHR43132">
    <property type="entry name" value="ARSENICAL RESISTANCE OPERON REPRESSOR ARSR-RELATED"/>
    <property type="match status" value="1"/>
</dbReference>
<feature type="domain" description="HTH arsR-type" evidence="5">
    <location>
        <begin position="1"/>
        <end position="91"/>
    </location>
</feature>
<reference evidence="6 7" key="1">
    <citation type="journal article" date="2020" name="Microorganisms">
        <title>Osmotic Adaptation and Compatible Solute Biosynthesis of Phototrophic Bacteria as Revealed from Genome Analyses.</title>
        <authorList>
            <person name="Imhoff J.F."/>
            <person name="Rahn T."/>
            <person name="Kunzel S."/>
            <person name="Keller A."/>
            <person name="Neulinger S.C."/>
        </authorList>
    </citation>
    <scope>NUCLEOTIDE SEQUENCE [LARGE SCALE GENOMIC DNA]</scope>
    <source>
        <strain evidence="6 7">DSM 25653</strain>
    </source>
</reference>
<keyword evidence="7" id="KW-1185">Reference proteome</keyword>
<evidence type="ECO:0000256" key="3">
    <source>
        <dbReference type="ARBA" id="ARBA00023163"/>
    </source>
</evidence>
<name>A0A9X0WAF5_9GAMM</name>
<dbReference type="SMART" id="SM00418">
    <property type="entry name" value="HTH_ARSR"/>
    <property type="match status" value="1"/>
</dbReference>
<dbReference type="InterPro" id="IPR011991">
    <property type="entry name" value="ArsR-like_HTH"/>
</dbReference>